<dbReference type="PRINTS" id="PR00081">
    <property type="entry name" value="GDHRDH"/>
</dbReference>
<dbReference type="CDD" id="cd05233">
    <property type="entry name" value="SDR_c"/>
    <property type="match status" value="1"/>
</dbReference>
<keyword evidence="5" id="KW-1185">Reference proteome</keyword>
<organism evidence="4 5">
    <name type="scientific">Wenjunlia tyrosinilytica</name>
    <dbReference type="NCBI Taxonomy" id="1544741"/>
    <lineage>
        <taxon>Bacteria</taxon>
        <taxon>Bacillati</taxon>
        <taxon>Actinomycetota</taxon>
        <taxon>Actinomycetes</taxon>
        <taxon>Kitasatosporales</taxon>
        <taxon>Streptomycetaceae</taxon>
        <taxon>Wenjunlia</taxon>
    </lineage>
</organism>
<evidence type="ECO:0000256" key="2">
    <source>
        <dbReference type="ARBA" id="ARBA00023002"/>
    </source>
</evidence>
<comment type="caution">
    <text evidence="4">The sequence shown here is derived from an EMBL/GenBank/DDBJ whole genome shotgun (WGS) entry which is preliminary data.</text>
</comment>
<evidence type="ECO:0000313" key="4">
    <source>
        <dbReference type="EMBL" id="GGO94746.1"/>
    </source>
</evidence>
<dbReference type="SMART" id="SM00822">
    <property type="entry name" value="PKS_KR"/>
    <property type="match status" value="1"/>
</dbReference>
<dbReference type="RefSeq" id="WP_189134061.1">
    <property type="nucleotide sequence ID" value="NZ_BMMS01000023.1"/>
</dbReference>
<dbReference type="PRINTS" id="PR00080">
    <property type="entry name" value="SDRFAMILY"/>
</dbReference>
<proteinExistence type="inferred from homology"/>
<dbReference type="InterPro" id="IPR036291">
    <property type="entry name" value="NAD(P)-bd_dom_sf"/>
</dbReference>
<dbReference type="Gene3D" id="3.40.50.720">
    <property type="entry name" value="NAD(P)-binding Rossmann-like Domain"/>
    <property type="match status" value="1"/>
</dbReference>
<accession>A0A917ZW01</accession>
<dbReference type="Pfam" id="PF13561">
    <property type="entry name" value="adh_short_C2"/>
    <property type="match status" value="1"/>
</dbReference>
<sequence>MQHAESRLWDLKDKAIVVTGASSGIGAQIAKTMAAAGARVLLVARDAGRLAACAEDITAAGGECEVCQADVTAPDAAEHVVAAALRVFGRIDCLVNNAGVFTMKPFTETGTDELDAQYATNVRAPYALTRAAVPHMGRGSTVVFVGSNLAQLGLAGTAAYSASKGAVESMARALAVELSERGIRVNTVAPGIIRTPMTSYLDDPSALAAETRRTPAGRVGAPQDVAAAVLYLSSQASGFMVGSVLTVDGGISAY</sequence>
<dbReference type="PANTHER" id="PTHR43639">
    <property type="entry name" value="OXIDOREDUCTASE, SHORT-CHAIN DEHYDROGENASE/REDUCTASE FAMILY (AFU_ORTHOLOGUE AFUA_5G02870)"/>
    <property type="match status" value="1"/>
</dbReference>
<feature type="domain" description="Ketoreductase" evidence="3">
    <location>
        <begin position="14"/>
        <end position="196"/>
    </location>
</feature>
<name>A0A917ZW01_9ACTN</name>
<dbReference type="InterPro" id="IPR020904">
    <property type="entry name" value="Sc_DH/Rdtase_CS"/>
</dbReference>
<dbReference type="InterPro" id="IPR002347">
    <property type="entry name" value="SDR_fam"/>
</dbReference>
<dbReference type="GO" id="GO:0016491">
    <property type="term" value="F:oxidoreductase activity"/>
    <property type="evidence" value="ECO:0007669"/>
    <property type="project" value="UniProtKB-KW"/>
</dbReference>
<dbReference type="InterPro" id="IPR057326">
    <property type="entry name" value="KR_dom"/>
</dbReference>
<dbReference type="SUPFAM" id="SSF51735">
    <property type="entry name" value="NAD(P)-binding Rossmann-fold domains"/>
    <property type="match status" value="1"/>
</dbReference>
<protein>
    <submittedName>
        <fullName evidence="4">Dehydrogenase</fullName>
    </submittedName>
</protein>
<evidence type="ECO:0000256" key="1">
    <source>
        <dbReference type="ARBA" id="ARBA00006484"/>
    </source>
</evidence>
<gene>
    <name evidence="4" type="ORF">GCM10012280_50370</name>
</gene>
<dbReference type="EMBL" id="BMMS01000023">
    <property type="protein sequence ID" value="GGO94746.1"/>
    <property type="molecule type" value="Genomic_DNA"/>
</dbReference>
<dbReference type="PANTHER" id="PTHR43639:SF1">
    <property type="entry name" value="SHORT-CHAIN DEHYDROGENASE_REDUCTASE FAMILY PROTEIN"/>
    <property type="match status" value="1"/>
</dbReference>
<dbReference type="PROSITE" id="PS00061">
    <property type="entry name" value="ADH_SHORT"/>
    <property type="match status" value="1"/>
</dbReference>
<dbReference type="AlphaFoldDB" id="A0A917ZW01"/>
<comment type="similarity">
    <text evidence="1">Belongs to the short-chain dehydrogenases/reductases (SDR) family.</text>
</comment>
<dbReference type="FunFam" id="3.40.50.720:FF:000084">
    <property type="entry name" value="Short-chain dehydrogenase reductase"/>
    <property type="match status" value="1"/>
</dbReference>
<reference evidence="4" key="2">
    <citation type="submission" date="2020-09" db="EMBL/GenBank/DDBJ databases">
        <authorList>
            <person name="Sun Q."/>
            <person name="Zhou Y."/>
        </authorList>
    </citation>
    <scope>NUCLEOTIDE SEQUENCE</scope>
    <source>
        <strain evidence="4">CGMCC 4.7201</strain>
    </source>
</reference>
<evidence type="ECO:0000259" key="3">
    <source>
        <dbReference type="SMART" id="SM00822"/>
    </source>
</evidence>
<reference evidence="4" key="1">
    <citation type="journal article" date="2014" name="Int. J. Syst. Evol. Microbiol.">
        <title>Complete genome sequence of Corynebacterium casei LMG S-19264T (=DSM 44701T), isolated from a smear-ripened cheese.</title>
        <authorList>
            <consortium name="US DOE Joint Genome Institute (JGI-PGF)"/>
            <person name="Walter F."/>
            <person name="Albersmeier A."/>
            <person name="Kalinowski J."/>
            <person name="Ruckert C."/>
        </authorList>
    </citation>
    <scope>NUCLEOTIDE SEQUENCE</scope>
    <source>
        <strain evidence="4">CGMCC 4.7201</strain>
    </source>
</reference>
<keyword evidence="2" id="KW-0560">Oxidoreductase</keyword>
<dbReference type="Proteomes" id="UP000641932">
    <property type="component" value="Unassembled WGS sequence"/>
</dbReference>
<evidence type="ECO:0000313" key="5">
    <source>
        <dbReference type="Proteomes" id="UP000641932"/>
    </source>
</evidence>